<keyword evidence="5" id="KW-1133">Transmembrane helix</keyword>
<protein>
    <recommendedName>
        <fullName evidence="6">Peptidase S49 domain-containing protein</fullName>
    </recommendedName>
</protein>
<dbReference type="InterPro" id="IPR047272">
    <property type="entry name" value="S49_SppA_C"/>
</dbReference>
<evidence type="ECO:0000256" key="1">
    <source>
        <dbReference type="ARBA" id="ARBA00008683"/>
    </source>
</evidence>
<dbReference type="InterPro" id="IPR002142">
    <property type="entry name" value="Peptidase_S49"/>
</dbReference>
<keyword evidence="5" id="KW-0472">Membrane</keyword>
<keyword evidence="4" id="KW-0720">Serine protease</keyword>
<accession>A0A397WNN1</accession>
<evidence type="ECO:0000256" key="5">
    <source>
        <dbReference type="SAM" id="Phobius"/>
    </source>
</evidence>
<proteinExistence type="inferred from homology"/>
<dbReference type="GO" id="GO:0006508">
    <property type="term" value="P:proteolysis"/>
    <property type="evidence" value="ECO:0007669"/>
    <property type="project" value="UniProtKB-KW"/>
</dbReference>
<comment type="similarity">
    <text evidence="1">Belongs to the peptidase S49 family.</text>
</comment>
<evidence type="ECO:0000313" key="7">
    <source>
        <dbReference type="EMBL" id="RIB35694.1"/>
    </source>
</evidence>
<keyword evidence="5" id="KW-0812">Transmembrane</keyword>
<evidence type="ECO:0000256" key="4">
    <source>
        <dbReference type="ARBA" id="ARBA00022825"/>
    </source>
</evidence>
<evidence type="ECO:0000259" key="6">
    <source>
        <dbReference type="Pfam" id="PF01343"/>
    </source>
</evidence>
<dbReference type="Proteomes" id="UP000266622">
    <property type="component" value="Unassembled WGS sequence"/>
</dbReference>
<evidence type="ECO:0000256" key="2">
    <source>
        <dbReference type="ARBA" id="ARBA00022670"/>
    </source>
</evidence>
<sequence>FYIYRIRQIIRKKVFLLIPLFILIILLSVFLLKPHILPEKRVRILKINIDSLITSDNLNIDRLIDDLEGKNYDGILFVLNSPGGNLDILRIVNTLESIDTPKFCYINGEATSAAYWLCVHSDYIIARPDSIVGSIGAYIEVIDISKLLDKIGINVSIIKSTPYKDIGSGYRPLTEFELEYLKRVVERVTDDFVRDIASRRNISNNISLSGLWFLAKDAKDMNLIDDIGEYEKMLDYISKFYNTSKENIVFINKEYKYKKPWYSNIFNFRGFIEEIASKVLITKIFI</sequence>
<feature type="transmembrane region" description="Helical" evidence="5">
    <location>
        <begin position="14"/>
        <end position="32"/>
    </location>
</feature>
<evidence type="ECO:0000256" key="3">
    <source>
        <dbReference type="ARBA" id="ARBA00022801"/>
    </source>
</evidence>
<organism evidence="7 8">
    <name type="scientific">Candidatus Nanoclepta minutus</name>
    <dbReference type="NCBI Taxonomy" id="1940235"/>
    <lineage>
        <taxon>Archaea</taxon>
        <taxon>Nanobdellota</taxon>
        <taxon>Candidatus Nanoclepta</taxon>
    </lineage>
</organism>
<gene>
    <name evidence="7" type="ORF">BXU00_01190</name>
</gene>
<evidence type="ECO:0000313" key="8">
    <source>
        <dbReference type="Proteomes" id="UP000266622"/>
    </source>
</evidence>
<keyword evidence="3" id="KW-0378">Hydrolase</keyword>
<dbReference type="AlphaFoldDB" id="A0A397WNN1"/>
<feature type="domain" description="Peptidase S49" evidence="6">
    <location>
        <begin position="101"/>
        <end position="235"/>
    </location>
</feature>
<dbReference type="Gene3D" id="3.90.226.10">
    <property type="entry name" value="2-enoyl-CoA Hydratase, Chain A, domain 1"/>
    <property type="match status" value="1"/>
</dbReference>
<dbReference type="InterPro" id="IPR029045">
    <property type="entry name" value="ClpP/crotonase-like_dom_sf"/>
</dbReference>
<dbReference type="Gene3D" id="6.20.330.10">
    <property type="match status" value="1"/>
</dbReference>
<reference evidence="7 8" key="1">
    <citation type="journal article" date="2018" name="Syst. Appl. Microbiol.">
        <title>A new symbiotic nanoarchaeote (Candidatus Nanoclepta minutus) and its host (Zestosphaera tikiterensis gen. nov., sp. nov.) from a New Zealand hot spring.</title>
        <authorList>
            <person name="St John E."/>
            <person name="Liu Y."/>
            <person name="Podar M."/>
            <person name="Stott M.B."/>
            <person name="Meneghin J."/>
            <person name="Chen Z."/>
            <person name="Lagutin K."/>
            <person name="Mitchell K."/>
            <person name="Reysenbach A.L."/>
        </authorList>
    </citation>
    <scope>NUCLEOTIDE SEQUENCE [LARGE SCALE GENOMIC DNA]</scope>
    <source>
        <strain evidence="7">NZ3</strain>
    </source>
</reference>
<dbReference type="PANTHER" id="PTHR42987">
    <property type="entry name" value="PEPTIDASE S49"/>
    <property type="match status" value="1"/>
</dbReference>
<feature type="non-terminal residue" evidence="7">
    <location>
        <position position="1"/>
    </location>
</feature>
<comment type="caution">
    <text evidence="7">The sequence shown here is derived from an EMBL/GenBank/DDBJ whole genome shotgun (WGS) entry which is preliminary data.</text>
</comment>
<keyword evidence="2" id="KW-0645">Protease</keyword>
<name>A0A397WNN1_9ARCH</name>
<dbReference type="CDD" id="cd07023">
    <property type="entry name" value="S49_Sppa_N_C"/>
    <property type="match status" value="1"/>
</dbReference>
<dbReference type="GO" id="GO:0008236">
    <property type="term" value="F:serine-type peptidase activity"/>
    <property type="evidence" value="ECO:0007669"/>
    <property type="project" value="UniProtKB-KW"/>
</dbReference>
<dbReference type="SUPFAM" id="SSF52096">
    <property type="entry name" value="ClpP/crotonase"/>
    <property type="match status" value="1"/>
</dbReference>
<dbReference type="EMBL" id="MWMI01000001">
    <property type="protein sequence ID" value="RIB35694.1"/>
    <property type="molecule type" value="Genomic_DNA"/>
</dbReference>
<dbReference type="Pfam" id="PF01343">
    <property type="entry name" value="Peptidase_S49"/>
    <property type="match status" value="1"/>
</dbReference>
<dbReference type="PANTHER" id="PTHR42987:SF4">
    <property type="entry name" value="PROTEASE SOHB-RELATED"/>
    <property type="match status" value="1"/>
</dbReference>